<organism evidence="1 2">
    <name type="scientific">Gnathostoma spinigerum</name>
    <dbReference type="NCBI Taxonomy" id="75299"/>
    <lineage>
        <taxon>Eukaryota</taxon>
        <taxon>Metazoa</taxon>
        <taxon>Ecdysozoa</taxon>
        <taxon>Nematoda</taxon>
        <taxon>Chromadorea</taxon>
        <taxon>Rhabditida</taxon>
        <taxon>Spirurina</taxon>
        <taxon>Gnathostomatomorpha</taxon>
        <taxon>Gnathostomatoidea</taxon>
        <taxon>Gnathostomatidae</taxon>
        <taxon>Gnathostoma</taxon>
    </lineage>
</organism>
<reference evidence="1 2" key="1">
    <citation type="submission" date="2024-08" db="EMBL/GenBank/DDBJ databases">
        <title>Gnathostoma spinigerum genome.</title>
        <authorList>
            <person name="Gonzalez-Bertolin B."/>
            <person name="Monzon S."/>
            <person name="Zaballos A."/>
            <person name="Jimenez P."/>
            <person name="Dekumyoy P."/>
            <person name="Varona S."/>
            <person name="Cuesta I."/>
            <person name="Sumanam S."/>
            <person name="Adisakwattana P."/>
            <person name="Gasser R.B."/>
            <person name="Hernandez-Gonzalez A."/>
            <person name="Young N.D."/>
            <person name="Perteguer M.J."/>
        </authorList>
    </citation>
    <scope>NUCLEOTIDE SEQUENCE [LARGE SCALE GENOMIC DNA]</scope>
    <source>
        <strain evidence="1">AL3</strain>
        <tissue evidence="1">Liver</tissue>
    </source>
</reference>
<dbReference type="Proteomes" id="UP001608902">
    <property type="component" value="Unassembled WGS sequence"/>
</dbReference>
<protein>
    <submittedName>
        <fullName evidence="1">Uncharacterized protein</fullName>
    </submittedName>
</protein>
<comment type="caution">
    <text evidence="1">The sequence shown here is derived from an EMBL/GenBank/DDBJ whole genome shotgun (WGS) entry which is preliminary data.</text>
</comment>
<dbReference type="EMBL" id="JBGFUD010000838">
    <property type="protein sequence ID" value="MFH4975319.1"/>
    <property type="molecule type" value="Genomic_DNA"/>
</dbReference>
<dbReference type="AlphaFoldDB" id="A0ABD6EDA8"/>
<gene>
    <name evidence="1" type="ORF">AB6A40_002028</name>
</gene>
<accession>A0ABD6EDA8</accession>
<evidence type="ECO:0000313" key="1">
    <source>
        <dbReference type="EMBL" id="MFH4975319.1"/>
    </source>
</evidence>
<proteinExistence type="predicted"/>
<evidence type="ECO:0000313" key="2">
    <source>
        <dbReference type="Proteomes" id="UP001608902"/>
    </source>
</evidence>
<name>A0ABD6EDA8_9BILA</name>
<keyword evidence="2" id="KW-1185">Reference proteome</keyword>
<sequence>MLLVSDSRNTLRGPSILLRSTFSNGRPVLRVALEKCSGLRGAIGDRCHKRPTSKITYDTCACLPFGDVRAYVGCRCSTTVDEETEDSGNCT</sequence>